<dbReference type="PANTHER" id="PTHR34072">
    <property type="entry name" value="ENZYMATIC POLYPROTEIN-RELATED"/>
    <property type="match status" value="1"/>
</dbReference>
<dbReference type="PANTHER" id="PTHR34072:SF59">
    <property type="entry name" value="CCHC-TYPE INTEGRASE"/>
    <property type="match status" value="1"/>
</dbReference>
<dbReference type="GO" id="GO:0016787">
    <property type="term" value="F:hydrolase activity"/>
    <property type="evidence" value="ECO:0007669"/>
    <property type="project" value="UniProtKB-KW"/>
</dbReference>
<dbReference type="GO" id="GO:0004519">
    <property type="term" value="F:endonuclease activity"/>
    <property type="evidence" value="ECO:0007669"/>
    <property type="project" value="UniProtKB-KW"/>
</dbReference>
<evidence type="ECO:0000256" key="2">
    <source>
        <dbReference type="ARBA" id="ARBA00022695"/>
    </source>
</evidence>
<dbReference type="InterPro" id="IPR043502">
    <property type="entry name" value="DNA/RNA_pol_sf"/>
</dbReference>
<keyword evidence="3" id="KW-0540">Nuclease</keyword>
<feature type="domain" description="Reverse transcriptase RNase H-like" evidence="7">
    <location>
        <begin position="67"/>
        <end position="161"/>
    </location>
</feature>
<evidence type="ECO:0000313" key="8">
    <source>
        <dbReference type="EMBL" id="WMV41149.1"/>
    </source>
</evidence>
<dbReference type="InterPro" id="IPR043128">
    <property type="entry name" value="Rev_trsase/Diguanyl_cyclase"/>
</dbReference>
<keyword evidence="6" id="KW-0695">RNA-directed DNA polymerase</keyword>
<evidence type="ECO:0000313" key="9">
    <source>
        <dbReference type="Proteomes" id="UP001234989"/>
    </source>
</evidence>
<sequence>MVIMALEDGYYRRFVEGFCSIVAPLTKLTHKETNFQWSDECERSFQELWNKLTSTPVLVLPEGTEGYAVYCDASGVGLGCVLMQHGKVIAYGSRQLRPHEKNYPTHDLGLAAVVFALKIWRHYLYGVHVDIYTDHKSLQYIFKQKDLNLRQRRWLELLKDYDIDILYHPGKANIVADALSRKIMASTYGQSVERQGITKDLCDPSHITPTEDVQITGDLTYEEVPIAILDRKVRELRNKEVASVKVLWRNQQVEEVTWEAEEAMKLKYPHLFQIHDKDENA</sequence>
<keyword evidence="5" id="KW-0378">Hydrolase</keyword>
<proteinExistence type="predicted"/>
<reference evidence="8" key="1">
    <citation type="submission" date="2023-08" db="EMBL/GenBank/DDBJ databases">
        <title>A de novo genome assembly of Solanum verrucosum Schlechtendal, a Mexican diploid species geographically isolated from the other diploid A-genome species in potato relatives.</title>
        <authorList>
            <person name="Hosaka K."/>
        </authorList>
    </citation>
    <scope>NUCLEOTIDE SEQUENCE</scope>
    <source>
        <tissue evidence="8">Young leaves</tissue>
    </source>
</reference>
<keyword evidence="9" id="KW-1185">Reference proteome</keyword>
<evidence type="ECO:0000259" key="7">
    <source>
        <dbReference type="Pfam" id="PF17917"/>
    </source>
</evidence>
<keyword evidence="1" id="KW-0808">Transferase</keyword>
<dbReference type="GO" id="GO:0003964">
    <property type="term" value="F:RNA-directed DNA polymerase activity"/>
    <property type="evidence" value="ECO:0007669"/>
    <property type="project" value="UniProtKB-KW"/>
</dbReference>
<dbReference type="Pfam" id="PF17917">
    <property type="entry name" value="RT_RNaseH"/>
    <property type="match status" value="1"/>
</dbReference>
<dbReference type="CDD" id="cd09274">
    <property type="entry name" value="RNase_HI_RT_Ty3"/>
    <property type="match status" value="1"/>
</dbReference>
<dbReference type="Proteomes" id="UP001234989">
    <property type="component" value="Chromosome 8"/>
</dbReference>
<dbReference type="SUPFAM" id="SSF56672">
    <property type="entry name" value="DNA/RNA polymerases"/>
    <property type="match status" value="1"/>
</dbReference>
<dbReference type="AlphaFoldDB" id="A0AAF0ZLD9"/>
<evidence type="ECO:0000256" key="5">
    <source>
        <dbReference type="ARBA" id="ARBA00022801"/>
    </source>
</evidence>
<evidence type="ECO:0000256" key="4">
    <source>
        <dbReference type="ARBA" id="ARBA00022759"/>
    </source>
</evidence>
<keyword evidence="2" id="KW-0548">Nucleotidyltransferase</keyword>
<dbReference type="FunFam" id="3.10.20.370:FF:000001">
    <property type="entry name" value="Retrovirus-related Pol polyprotein from transposon 17.6-like protein"/>
    <property type="match status" value="1"/>
</dbReference>
<dbReference type="EMBL" id="CP133619">
    <property type="protein sequence ID" value="WMV41149.1"/>
    <property type="molecule type" value="Genomic_DNA"/>
</dbReference>
<organism evidence="8 9">
    <name type="scientific">Solanum verrucosum</name>
    <dbReference type="NCBI Taxonomy" id="315347"/>
    <lineage>
        <taxon>Eukaryota</taxon>
        <taxon>Viridiplantae</taxon>
        <taxon>Streptophyta</taxon>
        <taxon>Embryophyta</taxon>
        <taxon>Tracheophyta</taxon>
        <taxon>Spermatophyta</taxon>
        <taxon>Magnoliopsida</taxon>
        <taxon>eudicotyledons</taxon>
        <taxon>Gunneridae</taxon>
        <taxon>Pentapetalae</taxon>
        <taxon>asterids</taxon>
        <taxon>lamiids</taxon>
        <taxon>Solanales</taxon>
        <taxon>Solanaceae</taxon>
        <taxon>Solanoideae</taxon>
        <taxon>Solaneae</taxon>
        <taxon>Solanum</taxon>
    </lineage>
</organism>
<dbReference type="Gene3D" id="3.10.20.370">
    <property type="match status" value="1"/>
</dbReference>
<evidence type="ECO:0000256" key="1">
    <source>
        <dbReference type="ARBA" id="ARBA00022679"/>
    </source>
</evidence>
<protein>
    <recommendedName>
        <fullName evidence="7">Reverse transcriptase RNase H-like domain-containing protein</fullName>
    </recommendedName>
</protein>
<accession>A0AAF0ZLD9</accession>
<dbReference type="Gene3D" id="3.30.70.270">
    <property type="match status" value="1"/>
</dbReference>
<evidence type="ECO:0000256" key="3">
    <source>
        <dbReference type="ARBA" id="ARBA00022722"/>
    </source>
</evidence>
<dbReference type="InterPro" id="IPR041373">
    <property type="entry name" value="RT_RNaseH"/>
</dbReference>
<keyword evidence="4" id="KW-0255">Endonuclease</keyword>
<gene>
    <name evidence="8" type="ORF">MTR67_034534</name>
</gene>
<name>A0AAF0ZLD9_SOLVR</name>
<evidence type="ECO:0000256" key="6">
    <source>
        <dbReference type="ARBA" id="ARBA00022918"/>
    </source>
</evidence>